<feature type="compositionally biased region" description="Basic and acidic residues" evidence="9">
    <location>
        <begin position="120"/>
        <end position="129"/>
    </location>
</feature>
<dbReference type="EMBL" id="LPHD01000180">
    <property type="protein sequence ID" value="KWA74646.1"/>
    <property type="molecule type" value="Genomic_DNA"/>
</dbReference>
<gene>
    <name evidence="11" type="ORF">WL29_01975</name>
</gene>
<dbReference type="PRINTS" id="PR00508">
    <property type="entry name" value="S21N4MTFRASE"/>
</dbReference>
<proteinExistence type="inferred from homology"/>
<dbReference type="RefSeq" id="WP_060193268.1">
    <property type="nucleotide sequence ID" value="NZ_LPHD01000180.1"/>
</dbReference>
<evidence type="ECO:0000256" key="9">
    <source>
        <dbReference type="SAM" id="MobiDB-lite"/>
    </source>
</evidence>
<feature type="region of interest" description="Disordered" evidence="9">
    <location>
        <begin position="248"/>
        <end position="271"/>
    </location>
</feature>
<evidence type="ECO:0000256" key="7">
    <source>
        <dbReference type="ARBA" id="ARBA00049120"/>
    </source>
</evidence>
<dbReference type="GO" id="GO:0003677">
    <property type="term" value="F:DNA binding"/>
    <property type="evidence" value="ECO:0007669"/>
    <property type="project" value="UniProtKB-KW"/>
</dbReference>
<keyword evidence="3 11" id="KW-0808">Transferase</keyword>
<evidence type="ECO:0000256" key="6">
    <source>
        <dbReference type="ARBA" id="ARBA00023125"/>
    </source>
</evidence>
<dbReference type="InterPro" id="IPR029063">
    <property type="entry name" value="SAM-dependent_MTases_sf"/>
</dbReference>
<dbReference type="GO" id="GO:0008170">
    <property type="term" value="F:N-methyltransferase activity"/>
    <property type="evidence" value="ECO:0007669"/>
    <property type="project" value="InterPro"/>
</dbReference>
<evidence type="ECO:0000256" key="8">
    <source>
        <dbReference type="RuleBase" id="RU362026"/>
    </source>
</evidence>
<dbReference type="PROSITE" id="PS00093">
    <property type="entry name" value="N4_MTASE"/>
    <property type="match status" value="1"/>
</dbReference>
<accession>A0A119IVC1</accession>
<dbReference type="InterPro" id="IPR017985">
    <property type="entry name" value="MeTrfase_CN4_CS"/>
</dbReference>
<evidence type="ECO:0000256" key="4">
    <source>
        <dbReference type="ARBA" id="ARBA00022691"/>
    </source>
</evidence>
<dbReference type="GO" id="GO:0032259">
    <property type="term" value="P:methylation"/>
    <property type="evidence" value="ECO:0007669"/>
    <property type="project" value="UniProtKB-KW"/>
</dbReference>
<dbReference type="SUPFAM" id="SSF53335">
    <property type="entry name" value="S-adenosyl-L-methionine-dependent methyltransferases"/>
    <property type="match status" value="1"/>
</dbReference>
<name>A0A119IVC1_9BURK</name>
<dbReference type="EC" id="2.1.1.-" evidence="8"/>
<comment type="similarity">
    <text evidence="1">Belongs to the N(4)/N(6)-methyltransferase family. N(4) subfamily.</text>
</comment>
<comment type="caution">
    <text evidence="11">The sequence shown here is derived from an EMBL/GenBank/DDBJ whole genome shotgun (WGS) entry which is preliminary data.</text>
</comment>
<dbReference type="InterPro" id="IPR002941">
    <property type="entry name" value="DNA_methylase_N4/N6"/>
</dbReference>
<sequence length="363" mass="40350">MRDWIDRCHFGDCRELLRAMIADGVKVQTIVTSPPYWGLRDYGVDGQIGRESTLREFIDTLVEVFDLARQLLADDGTAWVNMGDSYAGSRGGGAPSVTSTLAGNGHVGGGPKLRGITAGRRRDDAPVPRSDVRVEGLKPKDLVGQPWRLAFALQEAGWWLRQDLIWHKPNPMPESVRDRCTKAHEYLFLLTKSERYYFDSDAMREPRSSDEDAATFRGACYVGGETNNANLGQRKVIGNRRVKVPGGWDTREGAHGSFRHGGRGDAEYRVDTGDGRRMRRSVWTIATQPFAAAHFATFPEALVEPCVLAGSRPGDVVFDPFFGSGTTGQVSQRLGRHFVGFELNPDYERLQRNRLRQPALALA</sequence>
<evidence type="ECO:0000313" key="12">
    <source>
        <dbReference type="Proteomes" id="UP000060630"/>
    </source>
</evidence>
<dbReference type="AlphaFoldDB" id="A0A119IVC1"/>
<evidence type="ECO:0000256" key="3">
    <source>
        <dbReference type="ARBA" id="ARBA00022679"/>
    </source>
</evidence>
<evidence type="ECO:0000256" key="5">
    <source>
        <dbReference type="ARBA" id="ARBA00022747"/>
    </source>
</evidence>
<evidence type="ECO:0000259" key="10">
    <source>
        <dbReference type="Pfam" id="PF01555"/>
    </source>
</evidence>
<dbReference type="Proteomes" id="UP000060630">
    <property type="component" value="Unassembled WGS sequence"/>
</dbReference>
<organism evidence="11 12">
    <name type="scientific">Burkholderia ubonensis</name>
    <dbReference type="NCBI Taxonomy" id="101571"/>
    <lineage>
        <taxon>Bacteria</taxon>
        <taxon>Pseudomonadati</taxon>
        <taxon>Pseudomonadota</taxon>
        <taxon>Betaproteobacteria</taxon>
        <taxon>Burkholderiales</taxon>
        <taxon>Burkholderiaceae</taxon>
        <taxon>Burkholderia</taxon>
        <taxon>Burkholderia cepacia complex</taxon>
    </lineage>
</organism>
<feature type="compositionally biased region" description="Basic and acidic residues" evidence="9">
    <location>
        <begin position="262"/>
        <end position="271"/>
    </location>
</feature>
<dbReference type="GO" id="GO:0009307">
    <property type="term" value="P:DNA restriction-modification system"/>
    <property type="evidence" value="ECO:0007669"/>
    <property type="project" value="UniProtKB-KW"/>
</dbReference>
<keyword evidence="5" id="KW-0680">Restriction system</keyword>
<feature type="domain" description="DNA methylase N-4/N-6" evidence="10">
    <location>
        <begin position="27"/>
        <end position="350"/>
    </location>
</feature>
<dbReference type="GO" id="GO:0015667">
    <property type="term" value="F:site-specific DNA-methyltransferase (cytosine-N4-specific) activity"/>
    <property type="evidence" value="ECO:0007669"/>
    <property type="project" value="UniProtKB-EC"/>
</dbReference>
<comment type="catalytic activity">
    <reaction evidence="7">
        <text>a 2'-deoxycytidine in DNA + S-adenosyl-L-methionine = an N(4)-methyl-2'-deoxycytidine in DNA + S-adenosyl-L-homocysteine + H(+)</text>
        <dbReference type="Rhea" id="RHEA:16857"/>
        <dbReference type="Rhea" id="RHEA-COMP:11369"/>
        <dbReference type="Rhea" id="RHEA-COMP:13674"/>
        <dbReference type="ChEBI" id="CHEBI:15378"/>
        <dbReference type="ChEBI" id="CHEBI:57856"/>
        <dbReference type="ChEBI" id="CHEBI:59789"/>
        <dbReference type="ChEBI" id="CHEBI:85452"/>
        <dbReference type="ChEBI" id="CHEBI:137933"/>
        <dbReference type="EC" id="2.1.1.113"/>
    </reaction>
</comment>
<feature type="region of interest" description="Disordered" evidence="9">
    <location>
        <begin position="100"/>
        <end position="129"/>
    </location>
</feature>
<keyword evidence="2 11" id="KW-0489">Methyltransferase</keyword>
<keyword evidence="6" id="KW-0238">DNA-binding</keyword>
<dbReference type="Gene3D" id="3.40.50.150">
    <property type="entry name" value="Vaccinia Virus protein VP39"/>
    <property type="match status" value="1"/>
</dbReference>
<evidence type="ECO:0000256" key="2">
    <source>
        <dbReference type="ARBA" id="ARBA00022603"/>
    </source>
</evidence>
<reference evidence="11 12" key="1">
    <citation type="submission" date="2015-11" db="EMBL/GenBank/DDBJ databases">
        <title>Expanding the genomic diversity of Burkholderia species for the development of highly accurate diagnostics.</title>
        <authorList>
            <person name="Sahl J."/>
            <person name="Keim P."/>
            <person name="Wagner D."/>
        </authorList>
    </citation>
    <scope>NUCLEOTIDE SEQUENCE [LARGE SCALE GENOMIC DNA]</scope>
    <source>
        <strain evidence="11 12">MSMB2087WGS</strain>
    </source>
</reference>
<evidence type="ECO:0000313" key="11">
    <source>
        <dbReference type="EMBL" id="KWA74646.1"/>
    </source>
</evidence>
<keyword evidence="4" id="KW-0949">S-adenosyl-L-methionine</keyword>
<evidence type="ECO:0000256" key="1">
    <source>
        <dbReference type="ARBA" id="ARBA00010203"/>
    </source>
</evidence>
<dbReference type="InterPro" id="IPR001091">
    <property type="entry name" value="RM_Methyltransferase"/>
</dbReference>
<protein>
    <recommendedName>
        <fullName evidence="8">Methyltransferase</fullName>
        <ecNumber evidence="8">2.1.1.-</ecNumber>
    </recommendedName>
</protein>
<dbReference type="Pfam" id="PF01555">
    <property type="entry name" value="N6_N4_Mtase"/>
    <property type="match status" value="1"/>
</dbReference>